<evidence type="ECO:0000313" key="4">
    <source>
        <dbReference type="Proteomes" id="UP000541444"/>
    </source>
</evidence>
<protein>
    <recommendedName>
        <fullName evidence="2">NB-ARC domain-containing protein</fullName>
    </recommendedName>
</protein>
<dbReference type="InterPro" id="IPR036388">
    <property type="entry name" value="WH-like_DNA-bd_sf"/>
</dbReference>
<keyword evidence="4" id="KW-1185">Reference proteome</keyword>
<dbReference type="InterPro" id="IPR002182">
    <property type="entry name" value="NB-ARC"/>
</dbReference>
<dbReference type="Pfam" id="PF00931">
    <property type="entry name" value="NB-ARC"/>
    <property type="match status" value="2"/>
</dbReference>
<feature type="region of interest" description="Disordered" evidence="1">
    <location>
        <begin position="390"/>
        <end position="411"/>
    </location>
</feature>
<feature type="non-terminal residue" evidence="3">
    <location>
        <position position="1"/>
    </location>
</feature>
<sequence length="980" mass="111667">MVEVGNKIITSYYASLEENVFNTVWDWLKDENSGTIGIQGTNIHARGWADVFVHYKIAKSNRFDVAIWVDGSADSLKKMQMQILDQMKLVSPTDHKKKKKKMEKMKKKKKSEEDLRQEISSSLDGKRLLLMLDDIGWDSVDELESLGLPHPSKQNESFRLLHIGEKCSVELLGADRVLQLELLSFDEAFEWFVEFCRDVLGSPDAPIFDHPDVCGLAEDVVKDCNGSVLDILIISGTFRHLRGDNSPTSVAKHLEKIIKLRHVCSFDSKKICYEMLPSKAMKDCCLYCTRFPFYYCIDVKELISSWIIEGCLDDVILSWTEKGLDGSAKAKDEGNCILEELIDRRFLYRLDENNVHVIVGLSDYHFYSKEKLPAIAGLRWDFHAQEVSDTSSESSVPSCGSSTPVTNQQEGTTAVVGKSLDSYKRKQFPGARLYMQDGYTIVGVGNKILASVHASLEENIFKKVSNWLKDENSGTIGIQGIHGIARHWTDSFVFQKVAKSNLFDIVIWVDGSAGSVEKMQMQMLDQLKLISTSDDKKKRKKMKKTTMTKKKNTKGEKDRKKEISGLLVGKRLLLIVDDVGWHSLDKLEALGVPHPSNQNKIFKIIHMGDKRNVEFVGADKVLYLDIFPFDEAFELFLKLSKDAFGSPDVPTFDSKDVRALAKAVVKDCNGSTLVLLALAGTFRNLRGDCCPTLVTKHLEKLIALRKICLTDYEMITYEMLPSKAMKDCLLYCTLYPFYYCINVKELISTWIIEGFLDDFLKANEEGTRILEELVDRNLLVRLDEDNVKLIAGKSYYQLYTKEKHSTVATLRASPTVEDGELKVHFKSKTLFNSWDGEHLRGIYVHENRKADWDSVTQTYSQLQNNARVFQLEQDISHLRQGEISLAEYFFKLQAKWEEMDHYKSFIEWETTKDVATYAGIVSKRRIFQFLAGLNSEYEFARVQLLCRDSLPTLTLNQVYSYIQSEESHRSAMSPVVSTST</sequence>
<proteinExistence type="predicted"/>
<feature type="domain" description="NB-ARC" evidence="2">
    <location>
        <begin position="20"/>
        <end position="194"/>
    </location>
</feature>
<dbReference type="InterPro" id="IPR027417">
    <property type="entry name" value="P-loop_NTPase"/>
</dbReference>
<dbReference type="InterPro" id="IPR044974">
    <property type="entry name" value="Disease_R_plants"/>
</dbReference>
<dbReference type="SUPFAM" id="SSF52540">
    <property type="entry name" value="P-loop containing nucleoside triphosphate hydrolases"/>
    <property type="match status" value="2"/>
</dbReference>
<dbReference type="Gene3D" id="1.10.10.10">
    <property type="entry name" value="Winged helix-like DNA-binding domain superfamily/Winged helix DNA-binding domain"/>
    <property type="match status" value="1"/>
</dbReference>
<organism evidence="3 4">
    <name type="scientific">Kingdonia uniflora</name>
    <dbReference type="NCBI Taxonomy" id="39325"/>
    <lineage>
        <taxon>Eukaryota</taxon>
        <taxon>Viridiplantae</taxon>
        <taxon>Streptophyta</taxon>
        <taxon>Embryophyta</taxon>
        <taxon>Tracheophyta</taxon>
        <taxon>Spermatophyta</taxon>
        <taxon>Magnoliopsida</taxon>
        <taxon>Ranunculales</taxon>
        <taxon>Circaeasteraceae</taxon>
        <taxon>Kingdonia</taxon>
    </lineage>
</organism>
<accession>A0A7J7LSL0</accession>
<evidence type="ECO:0000256" key="1">
    <source>
        <dbReference type="SAM" id="MobiDB-lite"/>
    </source>
</evidence>
<feature type="region of interest" description="Disordered" evidence="1">
    <location>
        <begin position="534"/>
        <end position="557"/>
    </location>
</feature>
<dbReference type="Gene3D" id="3.40.50.300">
    <property type="entry name" value="P-loop containing nucleotide triphosphate hydrolases"/>
    <property type="match status" value="2"/>
</dbReference>
<feature type="compositionally biased region" description="Basic residues" evidence="1">
    <location>
        <begin position="95"/>
        <end position="109"/>
    </location>
</feature>
<comment type="caution">
    <text evidence="3">The sequence shown here is derived from an EMBL/GenBank/DDBJ whole genome shotgun (WGS) entry which is preliminary data.</text>
</comment>
<dbReference type="PANTHER" id="PTHR23155">
    <property type="entry name" value="DISEASE RESISTANCE PROTEIN RP"/>
    <property type="match status" value="1"/>
</dbReference>
<gene>
    <name evidence="3" type="ORF">GIB67_026191</name>
</gene>
<reference evidence="3 4" key="1">
    <citation type="journal article" date="2020" name="IScience">
        <title>Genome Sequencing of the Endangered Kingdonia uniflora (Circaeasteraceae, Ranunculales) Reveals Potential Mechanisms of Evolutionary Specialization.</title>
        <authorList>
            <person name="Sun Y."/>
            <person name="Deng T."/>
            <person name="Zhang A."/>
            <person name="Moore M.J."/>
            <person name="Landis J.B."/>
            <person name="Lin N."/>
            <person name="Zhang H."/>
            <person name="Zhang X."/>
            <person name="Huang J."/>
            <person name="Zhang X."/>
            <person name="Sun H."/>
            <person name="Wang H."/>
        </authorList>
    </citation>
    <scope>NUCLEOTIDE SEQUENCE [LARGE SCALE GENOMIC DNA]</scope>
    <source>
        <strain evidence="3">TB1705</strain>
        <tissue evidence="3">Leaf</tissue>
    </source>
</reference>
<evidence type="ECO:0000259" key="2">
    <source>
        <dbReference type="Pfam" id="PF00931"/>
    </source>
</evidence>
<dbReference type="GO" id="GO:0098542">
    <property type="term" value="P:defense response to other organism"/>
    <property type="evidence" value="ECO:0007669"/>
    <property type="project" value="TreeGrafter"/>
</dbReference>
<dbReference type="GO" id="GO:0043531">
    <property type="term" value="F:ADP binding"/>
    <property type="evidence" value="ECO:0007669"/>
    <property type="project" value="InterPro"/>
</dbReference>
<evidence type="ECO:0000313" key="3">
    <source>
        <dbReference type="EMBL" id="KAF6145510.1"/>
    </source>
</evidence>
<dbReference type="AlphaFoldDB" id="A0A7J7LSL0"/>
<feature type="domain" description="NB-ARC" evidence="2">
    <location>
        <begin position="459"/>
        <end position="638"/>
    </location>
</feature>
<feature type="compositionally biased region" description="Low complexity" evidence="1">
    <location>
        <begin position="390"/>
        <end position="402"/>
    </location>
</feature>
<feature type="region of interest" description="Disordered" evidence="1">
    <location>
        <begin position="92"/>
        <end position="118"/>
    </location>
</feature>
<dbReference type="PANTHER" id="PTHR23155:SF1044">
    <property type="entry name" value="DISEASE RESISTANCE PROTEIN RPS2"/>
    <property type="match status" value="1"/>
</dbReference>
<dbReference type="OrthoDB" id="1718863at2759"/>
<name>A0A7J7LSL0_9MAGN</name>
<feature type="compositionally biased region" description="Basic residues" evidence="1">
    <location>
        <begin position="537"/>
        <end position="552"/>
    </location>
</feature>
<dbReference type="Proteomes" id="UP000541444">
    <property type="component" value="Unassembled WGS sequence"/>
</dbReference>
<dbReference type="EMBL" id="JACGCM010002058">
    <property type="protein sequence ID" value="KAF6145510.1"/>
    <property type="molecule type" value="Genomic_DNA"/>
</dbReference>